<dbReference type="InterPro" id="IPR041588">
    <property type="entry name" value="Integrase_H2C2"/>
</dbReference>
<dbReference type="Proteomes" id="UP000036403">
    <property type="component" value="Unassembled WGS sequence"/>
</dbReference>
<dbReference type="Pfam" id="PF17921">
    <property type="entry name" value="Integrase_H2C2"/>
    <property type="match status" value="1"/>
</dbReference>
<reference evidence="2 3" key="1">
    <citation type="submission" date="2015-04" db="EMBL/GenBank/DDBJ databases">
        <title>Lasius niger genome sequencing.</title>
        <authorList>
            <person name="Konorov E.A."/>
            <person name="Nikitin M.A."/>
            <person name="Kirill M.V."/>
            <person name="Chang P."/>
        </authorList>
    </citation>
    <scope>NUCLEOTIDE SEQUENCE [LARGE SCALE GENOMIC DNA]</scope>
    <source>
        <tissue evidence="2">Whole</tissue>
    </source>
</reference>
<dbReference type="InterPro" id="IPR052160">
    <property type="entry name" value="Gypsy_RT_Integrase-like"/>
</dbReference>
<dbReference type="PaxDb" id="67767-A0A0J7KBM8"/>
<sequence>MECVPKDQRREVMHLYHDEPTAGHLGIAKTIARIAERHYWSGMFKEIAAYVRNCQNCQAHKAAQRPPAGTLYATAVHRPWEQTTTSARYLDHNKGTTGY</sequence>
<organism evidence="2 3">
    <name type="scientific">Lasius niger</name>
    <name type="common">Black garden ant</name>
    <dbReference type="NCBI Taxonomy" id="67767"/>
    <lineage>
        <taxon>Eukaryota</taxon>
        <taxon>Metazoa</taxon>
        <taxon>Ecdysozoa</taxon>
        <taxon>Arthropoda</taxon>
        <taxon>Hexapoda</taxon>
        <taxon>Insecta</taxon>
        <taxon>Pterygota</taxon>
        <taxon>Neoptera</taxon>
        <taxon>Endopterygota</taxon>
        <taxon>Hymenoptera</taxon>
        <taxon>Apocrita</taxon>
        <taxon>Aculeata</taxon>
        <taxon>Formicoidea</taxon>
        <taxon>Formicidae</taxon>
        <taxon>Formicinae</taxon>
        <taxon>Lasius</taxon>
        <taxon>Lasius</taxon>
    </lineage>
</organism>
<dbReference type="STRING" id="67767.A0A0J7KBM8"/>
<dbReference type="AlphaFoldDB" id="A0A0J7KBM8"/>
<protein>
    <submittedName>
        <fullName evidence="2">Gypsy retrotransposon integrase-like protein 1-like protein</fullName>
    </submittedName>
</protein>
<evidence type="ECO:0000259" key="1">
    <source>
        <dbReference type="Pfam" id="PF17921"/>
    </source>
</evidence>
<gene>
    <name evidence="2" type="ORF">RF55_12997</name>
</gene>
<evidence type="ECO:0000313" key="2">
    <source>
        <dbReference type="EMBL" id="KMQ87659.1"/>
    </source>
</evidence>
<dbReference type="OrthoDB" id="115183at2759"/>
<evidence type="ECO:0000313" key="3">
    <source>
        <dbReference type="Proteomes" id="UP000036403"/>
    </source>
</evidence>
<dbReference type="PANTHER" id="PTHR47266">
    <property type="entry name" value="ENDONUCLEASE-RELATED"/>
    <property type="match status" value="1"/>
</dbReference>
<comment type="caution">
    <text evidence="2">The sequence shown here is derived from an EMBL/GenBank/DDBJ whole genome shotgun (WGS) entry which is preliminary data.</text>
</comment>
<dbReference type="FunFam" id="1.10.340.70:FF:000001">
    <property type="entry name" value="Retrovirus-related Pol polyprotein from transposon gypsy-like Protein"/>
    <property type="match status" value="1"/>
</dbReference>
<accession>A0A0J7KBM8</accession>
<keyword evidence="3" id="KW-1185">Reference proteome</keyword>
<dbReference type="EMBL" id="LBMM01010126">
    <property type="protein sequence ID" value="KMQ87659.1"/>
    <property type="molecule type" value="Genomic_DNA"/>
</dbReference>
<name>A0A0J7KBM8_LASNI</name>
<feature type="domain" description="Integrase zinc-binding" evidence="1">
    <location>
        <begin position="4"/>
        <end position="62"/>
    </location>
</feature>
<proteinExistence type="predicted"/>
<dbReference type="Gene3D" id="1.10.340.70">
    <property type="match status" value="1"/>
</dbReference>